<gene>
    <name evidence="1" type="ORF">UFOVP113_101</name>
    <name evidence="2" type="ORF">UFOVP225_88</name>
</gene>
<evidence type="ECO:0000313" key="1">
    <source>
        <dbReference type="EMBL" id="CAB4128838.1"/>
    </source>
</evidence>
<accession>A0A6J7WRX9</accession>
<sequence>MDGVLRSEHRVPIFEGIMLYKSVNVNGVVMIACDDQEEAARWCKEHRMTDIDGFISNKTVGEYENKDFLKVQHQQSTGPVHLVITADVDLATTLMEKGIKTLLFLHPIYLNAKFRPDGRSGRKSWDELVGELDRQVDLMLDDKRIDN</sequence>
<dbReference type="PROSITE" id="PS51257">
    <property type="entry name" value="PROKAR_LIPOPROTEIN"/>
    <property type="match status" value="1"/>
</dbReference>
<organism evidence="2">
    <name type="scientific">uncultured Caudovirales phage</name>
    <dbReference type="NCBI Taxonomy" id="2100421"/>
    <lineage>
        <taxon>Viruses</taxon>
        <taxon>Duplodnaviria</taxon>
        <taxon>Heunggongvirae</taxon>
        <taxon>Uroviricota</taxon>
        <taxon>Caudoviricetes</taxon>
        <taxon>Peduoviridae</taxon>
        <taxon>Maltschvirus</taxon>
        <taxon>Maltschvirus maltsch</taxon>
    </lineage>
</organism>
<protein>
    <submittedName>
        <fullName evidence="2">Uncharacterized protein</fullName>
    </submittedName>
</protein>
<reference evidence="2" key="1">
    <citation type="submission" date="2020-05" db="EMBL/GenBank/DDBJ databases">
        <authorList>
            <person name="Chiriac C."/>
            <person name="Salcher M."/>
            <person name="Ghai R."/>
            <person name="Kavagutti S V."/>
        </authorList>
    </citation>
    <scope>NUCLEOTIDE SEQUENCE</scope>
</reference>
<evidence type="ECO:0000313" key="2">
    <source>
        <dbReference type="EMBL" id="CAB5219568.1"/>
    </source>
</evidence>
<dbReference type="EMBL" id="LR798275">
    <property type="protein sequence ID" value="CAB5219568.1"/>
    <property type="molecule type" value="Genomic_DNA"/>
</dbReference>
<proteinExistence type="predicted"/>
<dbReference type="EMBL" id="LR796231">
    <property type="protein sequence ID" value="CAB4128838.1"/>
    <property type="molecule type" value="Genomic_DNA"/>
</dbReference>
<name>A0A6J7WRX9_9CAUD</name>